<name>A0ABU6K9Z3_9BACI</name>
<keyword evidence="2" id="KW-1185">Reference proteome</keyword>
<evidence type="ECO:0000313" key="2">
    <source>
        <dbReference type="Proteomes" id="UP001335737"/>
    </source>
</evidence>
<dbReference type="Proteomes" id="UP001335737">
    <property type="component" value="Unassembled WGS sequence"/>
</dbReference>
<proteinExistence type="predicted"/>
<comment type="caution">
    <text evidence="1">The sequence shown here is derived from an EMBL/GenBank/DDBJ whole genome shotgun (WGS) entry which is preliminary data.</text>
</comment>
<sequence>MKYVTTLLEDSVEGLYIHIGIKDPKHSIYDVASALGIEICYFAELPFCIPGTVTLDPQMPPEKLKEIYS</sequence>
<evidence type="ECO:0000313" key="1">
    <source>
        <dbReference type="EMBL" id="MEC5422015.1"/>
    </source>
</evidence>
<organism evidence="1 2">
    <name type="scientific">Virgibacillus tibetensis</name>
    <dbReference type="NCBI Taxonomy" id="3042313"/>
    <lineage>
        <taxon>Bacteria</taxon>
        <taxon>Bacillati</taxon>
        <taxon>Bacillota</taxon>
        <taxon>Bacilli</taxon>
        <taxon>Bacillales</taxon>
        <taxon>Bacillaceae</taxon>
        <taxon>Virgibacillus</taxon>
    </lineage>
</organism>
<protein>
    <submittedName>
        <fullName evidence="1">Uncharacterized protein</fullName>
    </submittedName>
</protein>
<reference evidence="1 2" key="1">
    <citation type="journal article" date="2024" name="Int. J. Syst. Evol. Microbiol.">
        <title>Virgibacillus tibetensis sp. nov., isolated from salt lake on the Tibetan Plateau of China.</title>
        <authorList>
            <person name="Phurbu D."/>
            <person name="Liu Z.-X."/>
            <person name="Wang R."/>
            <person name="Zheng Y.-Y."/>
            <person name="Liu H.-C."/>
            <person name="Zhou Y.-G."/>
            <person name="Yu Y.-J."/>
            <person name="Li A.-H."/>
        </authorList>
    </citation>
    <scope>NUCLEOTIDE SEQUENCE [LARGE SCALE GENOMIC DNA]</scope>
    <source>
        <strain evidence="1 2">C22-A2</strain>
    </source>
</reference>
<gene>
    <name evidence="1" type="ORF">QGM71_00725</name>
</gene>
<accession>A0ABU6K9Z3</accession>
<dbReference type="RefSeq" id="WP_327605589.1">
    <property type="nucleotide sequence ID" value="NZ_JARZFX010000001.1"/>
</dbReference>
<dbReference type="EMBL" id="JARZFX010000001">
    <property type="protein sequence ID" value="MEC5422015.1"/>
    <property type="molecule type" value="Genomic_DNA"/>
</dbReference>